<feature type="compositionally biased region" description="Pro residues" evidence="2">
    <location>
        <begin position="36"/>
        <end position="55"/>
    </location>
</feature>
<keyword evidence="1" id="KW-0175">Coiled coil</keyword>
<dbReference type="RefSeq" id="WP_184196657.1">
    <property type="nucleotide sequence ID" value="NZ_JACHGW010000002.1"/>
</dbReference>
<dbReference type="Proteomes" id="UP000520814">
    <property type="component" value="Unassembled WGS sequence"/>
</dbReference>
<protein>
    <submittedName>
        <fullName evidence="5">DUF4097 and DUF4098 domain-containing protein YvlB</fullName>
    </submittedName>
</protein>
<sequence>MSKEENLKILQLLQEGKITADEASQLLAAMEKPEEPAPVSPPAAPPLPETAPPPVGAGGTDDFETETLAKARAKIAAAREKVAGMDQQLAAAEEQIEEAKKSPDPIGALNQALKGLPGAKNIAGAFRDFDAGRFASNAAKQARKLGKQVTESIGSIDINLSDIAQGFQGDPTLEQAYEVTLPVATGTTLRIKNPLGSISVQGSDVTEARAAGTLRIWAATPEEAQAVADAIQLSTETTDSTSAITVTSTVKARRVELNLKVFVPAEGVKVSLLSPAGDLSVRGIKAAAVTATQSGDIHLAEIFGDVAAETTSGDIGIEGVVGAVSAHTASGDIQAIRLDGASFKAESQSGDIQLSEALIPTVSVSVVSGDAHLQGVTGTTLNLQTVSGDATILECSFQETTLNAVSGNLNLAPKGALTQGKLVVSGVSGDMVLTLPYKTNAVLEGRTRSGELRGKIRGTDGTLRELRSSGMAIVSESIGEGTGAMIVLSSVSGDLKIEQSEG</sequence>
<dbReference type="AlphaFoldDB" id="A0A7W9SRJ6"/>
<dbReference type="InterPro" id="IPR025164">
    <property type="entry name" value="Toastrack_DUF4097"/>
</dbReference>
<feature type="region of interest" description="Disordered" evidence="2">
    <location>
        <begin position="26"/>
        <end position="65"/>
    </location>
</feature>
<evidence type="ECO:0000313" key="5">
    <source>
        <dbReference type="EMBL" id="MBB6050889.1"/>
    </source>
</evidence>
<evidence type="ECO:0000256" key="1">
    <source>
        <dbReference type="SAM" id="Coils"/>
    </source>
</evidence>
<name>A0A7W9SRJ6_ARMRO</name>
<evidence type="ECO:0000256" key="2">
    <source>
        <dbReference type="SAM" id="MobiDB-lite"/>
    </source>
</evidence>
<organism evidence="5 6">
    <name type="scientific">Armatimonas rosea</name>
    <dbReference type="NCBI Taxonomy" id="685828"/>
    <lineage>
        <taxon>Bacteria</taxon>
        <taxon>Bacillati</taxon>
        <taxon>Armatimonadota</taxon>
        <taxon>Armatimonadia</taxon>
        <taxon>Armatimonadales</taxon>
        <taxon>Armatimonadaceae</taxon>
        <taxon>Armatimonas</taxon>
    </lineage>
</organism>
<dbReference type="InterPro" id="IPR053959">
    <property type="entry name" value="YvlB/LiaX_N"/>
</dbReference>
<comment type="caution">
    <text evidence="5">The sequence shown here is derived from an EMBL/GenBank/DDBJ whole genome shotgun (WGS) entry which is preliminary data.</text>
</comment>
<feature type="domain" description="YvlB/LiaX N-terminal" evidence="4">
    <location>
        <begin position="7"/>
        <end position="35"/>
    </location>
</feature>
<dbReference type="EMBL" id="JACHGW010000002">
    <property type="protein sequence ID" value="MBB6050889.1"/>
    <property type="molecule type" value="Genomic_DNA"/>
</dbReference>
<reference evidence="5 6" key="1">
    <citation type="submission" date="2020-08" db="EMBL/GenBank/DDBJ databases">
        <title>Genomic Encyclopedia of Type Strains, Phase IV (KMG-IV): sequencing the most valuable type-strain genomes for metagenomic binning, comparative biology and taxonomic classification.</title>
        <authorList>
            <person name="Goeker M."/>
        </authorList>
    </citation>
    <scope>NUCLEOTIDE SEQUENCE [LARGE SCALE GENOMIC DNA]</scope>
    <source>
        <strain evidence="5 6">DSM 23562</strain>
    </source>
</reference>
<dbReference type="Pfam" id="PF13349">
    <property type="entry name" value="DUF4097"/>
    <property type="match status" value="1"/>
</dbReference>
<feature type="coiled-coil region" evidence="1">
    <location>
        <begin position="68"/>
        <end position="102"/>
    </location>
</feature>
<evidence type="ECO:0000259" key="3">
    <source>
        <dbReference type="Pfam" id="PF13349"/>
    </source>
</evidence>
<dbReference type="Pfam" id="PF22746">
    <property type="entry name" value="SHOCT-like_DUF2089-C"/>
    <property type="match status" value="1"/>
</dbReference>
<gene>
    <name evidence="5" type="ORF">HNQ39_002680</name>
</gene>
<evidence type="ECO:0000259" key="4">
    <source>
        <dbReference type="Pfam" id="PF22746"/>
    </source>
</evidence>
<accession>A0A7W9SRJ6</accession>
<evidence type="ECO:0000313" key="6">
    <source>
        <dbReference type="Proteomes" id="UP000520814"/>
    </source>
</evidence>
<proteinExistence type="predicted"/>
<feature type="domain" description="DUF4097" evidence="3">
    <location>
        <begin position="325"/>
        <end position="456"/>
    </location>
</feature>
<keyword evidence="6" id="KW-1185">Reference proteome</keyword>